<protein>
    <submittedName>
        <fullName evidence="1">Transposase</fullName>
    </submittedName>
</protein>
<proteinExistence type="predicted"/>
<comment type="caution">
    <text evidence="1">The sequence shown here is derived from an EMBL/GenBank/DDBJ whole genome shotgun (WGS) entry which is preliminary data.</text>
</comment>
<dbReference type="AlphaFoldDB" id="A0A177GBF5"/>
<name>A0A177GBF5_9PROT</name>
<reference evidence="1 2" key="1">
    <citation type="submission" date="2016-03" db="EMBL/GenBank/DDBJ databases">
        <title>Draft genome sequence of Acetobacter malorum CECT 7742, a strain isolated from strawberry vinegar.</title>
        <authorList>
            <person name="Sainz F."/>
            <person name="Mas A."/>
            <person name="Torija M.J."/>
        </authorList>
    </citation>
    <scope>NUCLEOTIDE SEQUENCE [LARGE SCALE GENOMIC DNA]</scope>
    <source>
        <strain evidence="1 2">CECT 7742</strain>
    </source>
</reference>
<sequence>MKQADFLNVKERLTGLSRLGDRLKAFSRTLWILKFSTLIQTRIWPTRMKEKAALLHLIRLMFKILII</sequence>
<dbReference type="Proteomes" id="UP000077349">
    <property type="component" value="Unassembled WGS sequence"/>
</dbReference>
<evidence type="ECO:0000313" key="1">
    <source>
        <dbReference type="EMBL" id="OAG77590.1"/>
    </source>
</evidence>
<dbReference type="EMBL" id="LVHD01000012">
    <property type="protein sequence ID" value="OAG77590.1"/>
    <property type="molecule type" value="Genomic_DNA"/>
</dbReference>
<accession>A0A177GBF5</accession>
<evidence type="ECO:0000313" key="2">
    <source>
        <dbReference type="Proteomes" id="UP000077349"/>
    </source>
</evidence>
<dbReference type="PATRIC" id="fig|178901.16.peg.1422"/>
<gene>
    <name evidence="1" type="ORF">Amal_01348</name>
</gene>
<organism evidence="1 2">
    <name type="scientific">Acetobacter malorum</name>
    <dbReference type="NCBI Taxonomy" id="178901"/>
    <lineage>
        <taxon>Bacteria</taxon>
        <taxon>Pseudomonadati</taxon>
        <taxon>Pseudomonadota</taxon>
        <taxon>Alphaproteobacteria</taxon>
        <taxon>Acetobacterales</taxon>
        <taxon>Acetobacteraceae</taxon>
        <taxon>Acetobacter</taxon>
    </lineage>
</organism>